<evidence type="ECO:0000259" key="2">
    <source>
        <dbReference type="Pfam" id="PF04961"/>
    </source>
</evidence>
<dbReference type="Pfam" id="PF04961">
    <property type="entry name" value="FTCD_C"/>
    <property type="match status" value="1"/>
</dbReference>
<organism evidence="3 4">
    <name type="scientific">Sinanaerobacter chloroacetimidivorans</name>
    <dbReference type="NCBI Taxonomy" id="2818044"/>
    <lineage>
        <taxon>Bacteria</taxon>
        <taxon>Bacillati</taxon>
        <taxon>Bacillota</taxon>
        <taxon>Clostridia</taxon>
        <taxon>Peptostreptococcales</taxon>
        <taxon>Anaerovoracaceae</taxon>
        <taxon>Sinanaerobacter</taxon>
    </lineage>
</organism>
<reference evidence="3" key="1">
    <citation type="submission" date="2021-04" db="EMBL/GenBank/DDBJ databases">
        <title>Sinoanaerobacter chloroacetimidivorans sp. nov., an obligate anaerobic bacterium isolated from anaerobic sludge.</title>
        <authorList>
            <person name="Bao Y."/>
        </authorList>
    </citation>
    <scope>NUCLEOTIDE SEQUENCE</scope>
    <source>
        <strain evidence="3">BAD-6</strain>
    </source>
</reference>
<dbReference type="InterPro" id="IPR007044">
    <property type="entry name" value="Cyclodeamin/CycHdrlase"/>
</dbReference>
<protein>
    <submittedName>
        <fullName evidence="3">Cyclodeaminase/cyclohydrolase family protein</fullName>
    </submittedName>
</protein>
<keyword evidence="1" id="KW-0175">Coiled coil</keyword>
<dbReference type="RefSeq" id="WP_227016842.1">
    <property type="nucleotide sequence ID" value="NZ_JAGSND010000001.1"/>
</dbReference>
<comment type="caution">
    <text evidence="3">The sequence shown here is derived from an EMBL/GenBank/DDBJ whole genome shotgun (WGS) entry which is preliminary data.</text>
</comment>
<evidence type="ECO:0000256" key="1">
    <source>
        <dbReference type="SAM" id="Coils"/>
    </source>
</evidence>
<dbReference type="Proteomes" id="UP000675664">
    <property type="component" value="Unassembled WGS sequence"/>
</dbReference>
<dbReference type="AlphaFoldDB" id="A0A8J8B0E5"/>
<feature type="domain" description="Cyclodeaminase/cyclohydrolase" evidence="2">
    <location>
        <begin position="6"/>
        <end position="185"/>
    </location>
</feature>
<dbReference type="EMBL" id="JAGSND010000001">
    <property type="protein sequence ID" value="MBR0596722.1"/>
    <property type="molecule type" value="Genomic_DNA"/>
</dbReference>
<dbReference type="Gene3D" id="1.20.120.680">
    <property type="entry name" value="Formiminotetrahydrofolate cyclodeaminase monomer, up-and-down helical bundle"/>
    <property type="match status" value="1"/>
</dbReference>
<accession>A0A8J8B0E5</accession>
<reference evidence="3" key="2">
    <citation type="submission" date="2021-04" db="EMBL/GenBank/DDBJ databases">
        <authorList>
            <person name="Liu J."/>
        </authorList>
    </citation>
    <scope>NUCLEOTIDE SEQUENCE</scope>
    <source>
        <strain evidence="3">BAD-6</strain>
    </source>
</reference>
<keyword evidence="4" id="KW-1185">Reference proteome</keyword>
<evidence type="ECO:0000313" key="3">
    <source>
        <dbReference type="EMBL" id="MBR0596722.1"/>
    </source>
</evidence>
<dbReference type="SUPFAM" id="SSF101262">
    <property type="entry name" value="Methenyltetrahydrofolate cyclohydrolase-like"/>
    <property type="match status" value="1"/>
</dbReference>
<proteinExistence type="predicted"/>
<dbReference type="GO" id="GO:0003824">
    <property type="term" value="F:catalytic activity"/>
    <property type="evidence" value="ECO:0007669"/>
    <property type="project" value="InterPro"/>
</dbReference>
<name>A0A8J8B0E5_9FIRM</name>
<gene>
    <name evidence="3" type="ORF">KCX82_02425</name>
</gene>
<dbReference type="InterPro" id="IPR036178">
    <property type="entry name" value="Formintransfe-cycloase-like_sf"/>
</dbReference>
<feature type="coiled-coil region" evidence="1">
    <location>
        <begin position="43"/>
        <end position="77"/>
    </location>
</feature>
<sequence>MLNNSCIEFINSLASKEPVPGGGGASALVGSIGVALGSMVGNLTTGKKKYQDVEEEIQNLLIKSEALTDRLNALVAKDAAAFEPLAKAYGLPSSTEEEKLEKDKVLQQALIQAAEVPLAIAECCLEGIKILDLYAQKGSRLVVSDAGVGVIFCKAALQGAKLNVLINLKLMKDEELKEKLQKKLDSILEEGIVLADKVYQYVEGQLCC</sequence>
<evidence type="ECO:0000313" key="4">
    <source>
        <dbReference type="Proteomes" id="UP000675664"/>
    </source>
</evidence>